<name>A0A446C281_9BURK</name>
<evidence type="ECO:0000256" key="2">
    <source>
        <dbReference type="SAM" id="MobiDB-lite"/>
    </source>
</evidence>
<dbReference type="Gene3D" id="6.10.250.3150">
    <property type="match status" value="1"/>
</dbReference>
<protein>
    <submittedName>
        <fullName evidence="5">Murein hydrolase activator EnvC</fullName>
    </submittedName>
</protein>
<dbReference type="Pfam" id="PF01551">
    <property type="entry name" value="Peptidase_M23"/>
    <property type="match status" value="1"/>
</dbReference>
<feature type="signal peptide" evidence="3">
    <location>
        <begin position="1"/>
        <end position="22"/>
    </location>
</feature>
<dbReference type="Gene3D" id="2.70.70.10">
    <property type="entry name" value="Glucose Permease (Domain IIA)"/>
    <property type="match status" value="1"/>
</dbReference>
<sequence>MCRTAGLLLAVILAGGALSAGAAPNDLAGRQSDAEKQQAALRDRIENLQKEIDDREAARKEAADALKQSESAISRINLRLRELSEANRQAQTDLAGLEKQIDAQQAVLAKRRTELAEQLRTQYTSGLSPWTALLSGDDPQVLGRNLGYLDYVSQARAAAVQALRADIDRLAALQERADARRAEIEKVVAETSEQKTALVGQQKERATLLARLEGQIAAQRAEANKLGRDDQRLSRLITDLDAAIAKQIEEARKAEEARRKAEEARKLEEARRAAEDARKKAEAERRAEEARKKADADRKVASDNARRERDARDAREAAQAREQVEAASRQNRGPVAVADPDAAGLRPAEQRQSRLVVPDETPPAAKPAEPPQQAEPVPEKAAPSRSEPPQTARAAPVGGGNGLRHGLAMPVRGQVQGRFGVDRPDGGVWRGVVLRAPEGTPVKVVAPGTVVYADWLRGFGNLIIVDHGQQYLTVYAYNQSLLKRVGDSVTGGDTIATVGATGGQVESGLYFEIRHRGAPVDPAQWLAQ</sequence>
<gene>
    <name evidence="5" type="primary">envC</name>
    <name evidence="5" type="ORF">AGI3411_00094</name>
</gene>
<feature type="chain" id="PRO_5019314935" evidence="3">
    <location>
        <begin position="23"/>
        <end position="528"/>
    </location>
</feature>
<dbReference type="InterPro" id="IPR050570">
    <property type="entry name" value="Cell_wall_metabolism_enzyme"/>
</dbReference>
<proteinExistence type="predicted"/>
<evidence type="ECO:0000256" key="3">
    <source>
        <dbReference type="SAM" id="SignalP"/>
    </source>
</evidence>
<dbReference type="Proteomes" id="UP000289184">
    <property type="component" value="Unassembled WGS sequence"/>
</dbReference>
<feature type="coiled-coil region" evidence="1">
    <location>
        <begin position="31"/>
        <end position="107"/>
    </location>
</feature>
<dbReference type="CDD" id="cd12797">
    <property type="entry name" value="M23_peptidase"/>
    <property type="match status" value="1"/>
</dbReference>
<feature type="compositionally biased region" description="Pro residues" evidence="2">
    <location>
        <begin position="360"/>
        <end position="370"/>
    </location>
</feature>
<evidence type="ECO:0000259" key="4">
    <source>
        <dbReference type="Pfam" id="PF01551"/>
    </source>
</evidence>
<feature type="domain" description="M23ase beta-sheet core" evidence="4">
    <location>
        <begin position="429"/>
        <end position="522"/>
    </location>
</feature>
<reference evidence="5 6" key="1">
    <citation type="submission" date="2018-07" db="EMBL/GenBank/DDBJ databases">
        <authorList>
            <person name="Peeters C."/>
        </authorList>
    </citation>
    <scope>NUCLEOTIDE SEQUENCE [LARGE SCALE GENOMIC DNA]</scope>
    <source>
        <strain evidence="5 6">LMG 3411</strain>
    </source>
</reference>
<keyword evidence="6" id="KW-1185">Reference proteome</keyword>
<organism evidence="5 6">
    <name type="scientific">Achromobacter agilis</name>
    <dbReference type="NCBI Taxonomy" id="1353888"/>
    <lineage>
        <taxon>Bacteria</taxon>
        <taxon>Pseudomonadati</taxon>
        <taxon>Pseudomonadota</taxon>
        <taxon>Betaproteobacteria</taxon>
        <taxon>Burkholderiales</taxon>
        <taxon>Alcaligenaceae</taxon>
        <taxon>Achromobacter</taxon>
    </lineage>
</organism>
<dbReference type="RefSeq" id="WP_129525491.1">
    <property type="nucleotide sequence ID" value="NZ_UFQB01000001.1"/>
</dbReference>
<dbReference type="FunFam" id="2.70.70.10:FF:000003">
    <property type="entry name" value="Murein hydrolase activator EnvC"/>
    <property type="match status" value="1"/>
</dbReference>
<dbReference type="OrthoDB" id="9784703at2"/>
<evidence type="ECO:0000256" key="1">
    <source>
        <dbReference type="SAM" id="Coils"/>
    </source>
</evidence>
<dbReference type="AlphaFoldDB" id="A0A446C281"/>
<dbReference type="SUPFAM" id="SSF51261">
    <property type="entry name" value="Duplicated hybrid motif"/>
    <property type="match status" value="1"/>
</dbReference>
<accession>A0A446C281</accession>
<evidence type="ECO:0000313" key="5">
    <source>
        <dbReference type="EMBL" id="SSW61792.1"/>
    </source>
</evidence>
<dbReference type="InterPro" id="IPR011055">
    <property type="entry name" value="Dup_hybrid_motif"/>
</dbReference>
<dbReference type="PANTHER" id="PTHR21666:SF270">
    <property type="entry name" value="MUREIN HYDROLASE ACTIVATOR ENVC"/>
    <property type="match status" value="1"/>
</dbReference>
<keyword evidence="3" id="KW-0732">Signal</keyword>
<dbReference type="EMBL" id="UFQB01000001">
    <property type="protein sequence ID" value="SSW61792.1"/>
    <property type="molecule type" value="Genomic_DNA"/>
</dbReference>
<dbReference type="InterPro" id="IPR016047">
    <property type="entry name" value="M23ase_b-sheet_dom"/>
</dbReference>
<keyword evidence="5" id="KW-0378">Hydrolase</keyword>
<feature type="region of interest" description="Disordered" evidence="2">
    <location>
        <begin position="263"/>
        <end position="401"/>
    </location>
</feature>
<dbReference type="PANTHER" id="PTHR21666">
    <property type="entry name" value="PEPTIDASE-RELATED"/>
    <property type="match status" value="1"/>
</dbReference>
<feature type="compositionally biased region" description="Low complexity" evidence="2">
    <location>
        <begin position="371"/>
        <end position="383"/>
    </location>
</feature>
<keyword evidence="1" id="KW-0175">Coiled coil</keyword>
<dbReference type="GO" id="GO:0004222">
    <property type="term" value="F:metalloendopeptidase activity"/>
    <property type="evidence" value="ECO:0007669"/>
    <property type="project" value="TreeGrafter"/>
</dbReference>
<feature type="compositionally biased region" description="Basic and acidic residues" evidence="2">
    <location>
        <begin position="263"/>
        <end position="324"/>
    </location>
</feature>
<evidence type="ECO:0000313" key="6">
    <source>
        <dbReference type="Proteomes" id="UP000289184"/>
    </source>
</evidence>